<gene>
    <name evidence="2" type="ordered locus">SCAB_82431</name>
</gene>
<proteinExistence type="predicted"/>
<dbReference type="EMBL" id="FN554889">
    <property type="protein sequence ID" value="CBG75197.1"/>
    <property type="molecule type" value="Genomic_DNA"/>
</dbReference>
<protein>
    <submittedName>
        <fullName evidence="2">Uncharacterized protein</fullName>
    </submittedName>
</protein>
<reference evidence="2 3" key="1">
    <citation type="journal article" date="2010" name="Mol. Plant Microbe Interact.">
        <title>Streptomyces scabies 87-22 contains a coronafacic acid-like biosynthetic cluster that contributes to plant-microbe interactions.</title>
        <authorList>
            <person name="Bignell D.R."/>
            <person name="Seipke R.F."/>
            <person name="Huguet-Tapia J.C."/>
            <person name="Chambers A.H."/>
            <person name="Parry R.J."/>
            <person name="Loria R."/>
        </authorList>
    </citation>
    <scope>NUCLEOTIDE SEQUENCE [LARGE SCALE GENOMIC DNA]</scope>
    <source>
        <strain evidence="2 3">87.22</strain>
    </source>
</reference>
<evidence type="ECO:0000256" key="1">
    <source>
        <dbReference type="SAM" id="MobiDB-lite"/>
    </source>
</evidence>
<dbReference type="AlphaFoldDB" id="C9YU68"/>
<dbReference type="HOGENOM" id="CLU_2541259_0_0_11"/>
<evidence type="ECO:0000313" key="3">
    <source>
        <dbReference type="Proteomes" id="UP000001444"/>
    </source>
</evidence>
<keyword evidence="3" id="KW-1185">Reference proteome</keyword>
<evidence type="ECO:0000313" key="2">
    <source>
        <dbReference type="EMBL" id="CBG75197.1"/>
    </source>
</evidence>
<dbReference type="KEGG" id="scb:SCAB_82431"/>
<dbReference type="STRING" id="680198.SCAB_82431"/>
<name>C9YU68_STRSW</name>
<feature type="region of interest" description="Disordered" evidence="1">
    <location>
        <begin position="47"/>
        <end position="83"/>
    </location>
</feature>
<sequence length="83" mass="8786">MGGGGHVVVPSCDGICGGDRSGYLGSGRRSEQHRDMGMAAMEALPHVERIRSRHPRPRAGSGSSDTIRHATRADPTSFARSVD</sequence>
<accession>C9YU68</accession>
<organism evidence="2 3">
    <name type="scientific">Streptomyces scabiei (strain 87.22)</name>
    <dbReference type="NCBI Taxonomy" id="680198"/>
    <lineage>
        <taxon>Bacteria</taxon>
        <taxon>Bacillati</taxon>
        <taxon>Actinomycetota</taxon>
        <taxon>Actinomycetes</taxon>
        <taxon>Kitasatosporales</taxon>
        <taxon>Streptomycetaceae</taxon>
        <taxon>Streptomyces</taxon>
    </lineage>
</organism>
<dbReference type="Proteomes" id="UP000001444">
    <property type="component" value="Chromosome"/>
</dbReference>